<evidence type="ECO:0000256" key="3">
    <source>
        <dbReference type="ARBA" id="ARBA00022553"/>
    </source>
</evidence>
<dbReference type="PANTHER" id="PTHR30115:SF11">
    <property type="entry name" value="NITROGEN REGULATORY PROTEIN P-II HOMOLOG"/>
    <property type="match status" value="1"/>
</dbReference>
<gene>
    <name evidence="11" type="ORF">CRD36_17605</name>
</gene>
<dbReference type="PANTHER" id="PTHR30115">
    <property type="entry name" value="NITROGEN REGULATORY PROTEIN P-II"/>
    <property type="match status" value="1"/>
</dbReference>
<comment type="subunit">
    <text evidence="1">Homotrimer.</text>
</comment>
<dbReference type="Proteomes" id="UP000229730">
    <property type="component" value="Unassembled WGS sequence"/>
</dbReference>
<proteinExistence type="inferred from homology"/>
<dbReference type="GO" id="GO:0030234">
    <property type="term" value="F:enzyme regulator activity"/>
    <property type="evidence" value="ECO:0007669"/>
    <property type="project" value="InterPro"/>
</dbReference>
<dbReference type="GO" id="GO:0005524">
    <property type="term" value="F:ATP binding"/>
    <property type="evidence" value="ECO:0007669"/>
    <property type="project" value="TreeGrafter"/>
</dbReference>
<dbReference type="InterPro" id="IPR017918">
    <property type="entry name" value="N-reg_PII_CS"/>
</dbReference>
<evidence type="ECO:0000256" key="9">
    <source>
        <dbReference type="PIRSR" id="PIRSR602187-50"/>
    </source>
</evidence>
<dbReference type="InterPro" id="IPR002332">
    <property type="entry name" value="N-reg_PII_urydylation_site"/>
</dbReference>
<dbReference type="InterPro" id="IPR011322">
    <property type="entry name" value="N-reg_PII-like_a/b"/>
</dbReference>
<feature type="modified residue" description="O-UMP-tyrosine" evidence="8">
    <location>
        <position position="51"/>
    </location>
</feature>
<evidence type="ECO:0000256" key="1">
    <source>
        <dbReference type="ARBA" id="ARBA00011233"/>
    </source>
</evidence>
<evidence type="ECO:0000313" key="12">
    <source>
        <dbReference type="Proteomes" id="UP000229730"/>
    </source>
</evidence>
<evidence type="ECO:0000313" key="11">
    <source>
        <dbReference type="EMBL" id="PHZ83380.1"/>
    </source>
</evidence>
<keyword evidence="6" id="KW-0804">Transcription</keyword>
<evidence type="ECO:0000256" key="5">
    <source>
        <dbReference type="ARBA" id="ARBA00023015"/>
    </source>
</evidence>
<dbReference type="InterPro" id="IPR015867">
    <property type="entry name" value="N-reg_PII/ATP_PRibTrfase_C"/>
</dbReference>
<evidence type="ECO:0000256" key="4">
    <source>
        <dbReference type="ARBA" id="ARBA00022741"/>
    </source>
</evidence>
<dbReference type="FunCoup" id="A0A2G4YM37">
    <property type="interactions" value="516"/>
</dbReference>
<dbReference type="OrthoDB" id="9802729at2"/>
<accession>A0A2G4YM37</accession>
<organism evidence="11 12">
    <name type="scientific">Paremcibacter congregatus</name>
    <dbReference type="NCBI Taxonomy" id="2043170"/>
    <lineage>
        <taxon>Bacteria</taxon>
        <taxon>Pseudomonadati</taxon>
        <taxon>Pseudomonadota</taxon>
        <taxon>Alphaproteobacteria</taxon>
        <taxon>Emcibacterales</taxon>
        <taxon>Emcibacteraceae</taxon>
        <taxon>Paremcibacter</taxon>
    </lineage>
</organism>
<dbReference type="SMART" id="SM00938">
    <property type="entry name" value="P-II"/>
    <property type="match status" value="1"/>
</dbReference>
<dbReference type="FunFam" id="3.30.70.120:FF:000001">
    <property type="entry name" value="Nitrogen regulatory protein P-II"/>
    <property type="match status" value="1"/>
</dbReference>
<evidence type="ECO:0000256" key="6">
    <source>
        <dbReference type="ARBA" id="ARBA00023163"/>
    </source>
</evidence>
<dbReference type="InterPro" id="IPR002187">
    <property type="entry name" value="N-reg_PII"/>
</dbReference>
<dbReference type="PIRSF" id="PIRSF039144">
    <property type="entry name" value="GlnB"/>
    <property type="match status" value="1"/>
</dbReference>
<dbReference type="RefSeq" id="WP_099475273.1">
    <property type="nucleotide sequence ID" value="NZ_CAXBMK010000008.1"/>
</dbReference>
<dbReference type="PROSITE" id="PS51343">
    <property type="entry name" value="PII_GLNB_DOM"/>
    <property type="match status" value="1"/>
</dbReference>
<keyword evidence="5" id="KW-0805">Transcription regulation</keyword>
<sequence>MKKIEAIIKPFKLDEVKEALHEVGLSGITVTEAKGFGRQKGHTELYRGAEYVVDFLPKVKIEIVLSDDLVERAIEAIQVAAKTGRIGDGKIFVSTVEEAIRIRTGETGDDAI</sequence>
<keyword evidence="12" id="KW-1185">Reference proteome</keyword>
<dbReference type="EMBL" id="PDEM01000033">
    <property type="protein sequence ID" value="PHZ83380.1"/>
    <property type="molecule type" value="Genomic_DNA"/>
</dbReference>
<dbReference type="InParanoid" id="A0A2G4YM37"/>
<evidence type="ECO:0000256" key="10">
    <source>
        <dbReference type="RuleBase" id="RU003936"/>
    </source>
</evidence>
<name>A0A2G4YM37_9PROT</name>
<dbReference type="PROSITE" id="PS00496">
    <property type="entry name" value="PII_GLNB_UMP"/>
    <property type="match status" value="1"/>
</dbReference>
<protein>
    <recommendedName>
        <fullName evidence="2">Nitrogen regulatory protein P-II</fullName>
    </recommendedName>
</protein>
<keyword evidence="3 9" id="KW-0597">Phosphoprotein</keyword>
<evidence type="ECO:0000256" key="8">
    <source>
        <dbReference type="PIRSR" id="PIRSR039144-50"/>
    </source>
</evidence>
<dbReference type="AlphaFoldDB" id="A0A2G4YM37"/>
<keyword evidence="4" id="KW-0547">Nucleotide-binding</keyword>
<dbReference type="Pfam" id="PF00543">
    <property type="entry name" value="P-II"/>
    <property type="match status" value="1"/>
</dbReference>
<comment type="caution">
    <text evidence="11">The sequence shown here is derived from an EMBL/GenBank/DDBJ whole genome shotgun (WGS) entry which is preliminary data.</text>
</comment>
<reference evidence="11 12" key="1">
    <citation type="submission" date="2017-10" db="EMBL/GenBank/DDBJ databases">
        <title>Frigbacter circumglobatus gen. nov. sp. nov., isolated from sediment cultured in situ.</title>
        <authorList>
            <person name="Zhao Z."/>
        </authorList>
    </citation>
    <scope>NUCLEOTIDE SEQUENCE [LARGE SCALE GENOMIC DNA]</scope>
    <source>
        <strain evidence="11 12">ZYL</strain>
    </source>
</reference>
<dbReference type="GO" id="GO:0006808">
    <property type="term" value="P:regulation of nitrogen utilization"/>
    <property type="evidence" value="ECO:0007669"/>
    <property type="project" value="InterPro"/>
</dbReference>
<dbReference type="GO" id="GO:0005829">
    <property type="term" value="C:cytosol"/>
    <property type="evidence" value="ECO:0007669"/>
    <property type="project" value="TreeGrafter"/>
</dbReference>
<comment type="similarity">
    <text evidence="10">Belongs to the P(II) protein family.</text>
</comment>
<evidence type="ECO:0000256" key="2">
    <source>
        <dbReference type="ARBA" id="ARBA00015681"/>
    </source>
</evidence>
<evidence type="ECO:0000256" key="7">
    <source>
        <dbReference type="ARBA" id="ARBA00023231"/>
    </source>
</evidence>
<dbReference type="PROSITE" id="PS00638">
    <property type="entry name" value="PII_GLNB_CTER"/>
    <property type="match status" value="1"/>
</dbReference>
<dbReference type="Gene3D" id="3.30.70.120">
    <property type="match status" value="1"/>
</dbReference>
<dbReference type="SUPFAM" id="SSF54913">
    <property type="entry name" value="GlnB-like"/>
    <property type="match status" value="1"/>
</dbReference>
<keyword evidence="7" id="KW-0535">Nitrogen fixation</keyword>
<dbReference type="PRINTS" id="PR00340">
    <property type="entry name" value="PIIGLNB"/>
</dbReference>